<dbReference type="EMBL" id="VUJU01008790">
    <property type="protein sequence ID" value="KAF0725786.1"/>
    <property type="molecule type" value="Genomic_DNA"/>
</dbReference>
<name>A0A6G0WEN2_APHCR</name>
<feature type="non-terminal residue" evidence="1">
    <location>
        <position position="1"/>
    </location>
</feature>
<evidence type="ECO:0000313" key="1">
    <source>
        <dbReference type="EMBL" id="KAF0725786.1"/>
    </source>
</evidence>
<dbReference type="Proteomes" id="UP000478052">
    <property type="component" value="Unassembled WGS sequence"/>
</dbReference>
<proteinExistence type="predicted"/>
<dbReference type="OrthoDB" id="7694315at2759"/>
<accession>A0A6G0WEN2</accession>
<dbReference type="PANTHER" id="PTHR31511">
    <property type="entry name" value="PROTEIN CBG23764"/>
    <property type="match status" value="1"/>
</dbReference>
<organism evidence="1 2">
    <name type="scientific">Aphis craccivora</name>
    <name type="common">Cowpea aphid</name>
    <dbReference type="NCBI Taxonomy" id="307492"/>
    <lineage>
        <taxon>Eukaryota</taxon>
        <taxon>Metazoa</taxon>
        <taxon>Ecdysozoa</taxon>
        <taxon>Arthropoda</taxon>
        <taxon>Hexapoda</taxon>
        <taxon>Insecta</taxon>
        <taxon>Pterygota</taxon>
        <taxon>Neoptera</taxon>
        <taxon>Paraneoptera</taxon>
        <taxon>Hemiptera</taxon>
        <taxon>Sternorrhyncha</taxon>
        <taxon>Aphidomorpha</taxon>
        <taxon>Aphidoidea</taxon>
        <taxon>Aphididae</taxon>
        <taxon>Aphidini</taxon>
        <taxon>Aphis</taxon>
        <taxon>Aphis</taxon>
    </lineage>
</organism>
<evidence type="ECO:0000313" key="2">
    <source>
        <dbReference type="Proteomes" id="UP000478052"/>
    </source>
</evidence>
<dbReference type="AlphaFoldDB" id="A0A6G0WEN2"/>
<reference evidence="1 2" key="1">
    <citation type="submission" date="2019-08" db="EMBL/GenBank/DDBJ databases">
        <title>Whole genome of Aphis craccivora.</title>
        <authorList>
            <person name="Voronova N.V."/>
            <person name="Shulinski R.S."/>
            <person name="Bandarenka Y.V."/>
            <person name="Zhorov D.G."/>
            <person name="Warner D."/>
        </authorList>
    </citation>
    <scope>NUCLEOTIDE SEQUENCE [LARGE SCALE GENOMIC DNA]</scope>
    <source>
        <strain evidence="1">180601</strain>
        <tissue evidence="1">Whole Body</tissue>
    </source>
</reference>
<dbReference type="PANTHER" id="PTHR31511:SF12">
    <property type="entry name" value="RHO TERMINATION FACTOR N-TERMINAL DOMAIN-CONTAINING PROTEIN"/>
    <property type="match status" value="1"/>
</dbReference>
<comment type="caution">
    <text evidence="1">The sequence shown here is derived from an EMBL/GenBank/DDBJ whole genome shotgun (WGS) entry which is preliminary data.</text>
</comment>
<gene>
    <name evidence="1" type="ORF">FWK35_00028364</name>
</gene>
<keyword evidence="2" id="KW-1185">Reference proteome</keyword>
<sequence length="315" mass="37316">ETGRNRTDRTDRTDSERLKVQWRILTLRLITENVLLPQTLRLLSMLKKHVYFLYNLPALSKFRLPQIEKSFVVLLKSLVSKHPIKFNLKLEATYNIPNVDNSSENRLRLQLDRFLPKSVREIVEEDFIKLMAEQDEYSSKGTTYRKLYNARIKYNFSGLTFPTNLHQVNIFETNNPNVTVNVYALEKHFQSPQKFPKYEVFPLKVVDEEKTDHFDLLLITDDDENSHFTYISNFSRLVRSQKTRYKARAVFCKRCFTSFEPLNINKYELNERIRFEEHKLTLSLLCPHICGQSNLKYKEMSGKTFIGFVIIYTCS</sequence>
<protein>
    <submittedName>
        <fullName evidence="1">Uncharacterized protein</fullName>
    </submittedName>
</protein>